<feature type="domain" description="Cyclic nucleotide-binding" evidence="1">
    <location>
        <begin position="245"/>
        <end position="343"/>
    </location>
</feature>
<dbReference type="GO" id="GO:0034236">
    <property type="term" value="F:protein kinase A catalytic subunit binding"/>
    <property type="evidence" value="ECO:0007669"/>
    <property type="project" value="TreeGrafter"/>
</dbReference>
<dbReference type="AlphaFoldDB" id="A0AAU9JFM8"/>
<accession>A0AAU9JFM8</accession>
<dbReference type="SUPFAM" id="SSF51206">
    <property type="entry name" value="cAMP-binding domain-like"/>
    <property type="match status" value="2"/>
</dbReference>
<dbReference type="PROSITE" id="PS50042">
    <property type="entry name" value="CNMP_BINDING_3"/>
    <property type="match status" value="2"/>
</dbReference>
<dbReference type="Proteomes" id="UP001162131">
    <property type="component" value="Unassembled WGS sequence"/>
</dbReference>
<proteinExistence type="predicted"/>
<dbReference type="SMART" id="SM00100">
    <property type="entry name" value="cNMP"/>
    <property type="match status" value="2"/>
</dbReference>
<dbReference type="InterPro" id="IPR018490">
    <property type="entry name" value="cNMP-bd_dom_sf"/>
</dbReference>
<keyword evidence="3" id="KW-1185">Reference proteome</keyword>
<dbReference type="InterPro" id="IPR014710">
    <property type="entry name" value="RmlC-like_jellyroll"/>
</dbReference>
<reference evidence="2" key="1">
    <citation type="submission" date="2021-09" db="EMBL/GenBank/DDBJ databases">
        <authorList>
            <consortium name="AG Swart"/>
            <person name="Singh M."/>
            <person name="Singh A."/>
            <person name="Seah K."/>
            <person name="Emmerich C."/>
        </authorList>
    </citation>
    <scope>NUCLEOTIDE SEQUENCE</scope>
    <source>
        <strain evidence="2">ATCC30299</strain>
    </source>
</reference>
<evidence type="ECO:0000313" key="3">
    <source>
        <dbReference type="Proteomes" id="UP001162131"/>
    </source>
</evidence>
<dbReference type="Gene3D" id="2.60.120.10">
    <property type="entry name" value="Jelly Rolls"/>
    <property type="match status" value="2"/>
</dbReference>
<sequence length="359" mass="40926">MFMPSEEQEEFQRILQNAIEDLVNARPSEPIKYLAQSLYQSLPVAEQNDQEFPEFAAARNHPYNVRVGDSSSNPNVQYPEGFVPSRRPSVCGESISEEELAWRPPTFDKDLGTLTRLKEMLTKNILFSHLSEENIATVADALELIEIPAGELVIKQHDTGNACYFVEEGSLKCDVEGRGHVCNYAKEDSFGEVALMYGNIRGATISAITDSKLWKLDRMTYKKIVLNFMLPKRSKFVEFLTRVSIFNTLPETIMNELAKHSHHLVYEPGYVIYSASHADRYLYLIEKGVAVIKYKDKDVQRLGPFEFFGDRSIFGEVTEADRAEAETDCCIYRFPEPIIDSILDLIKDELREQSSLKLL</sequence>
<dbReference type="GO" id="GO:0004862">
    <property type="term" value="F:cAMP-dependent protein kinase inhibitor activity"/>
    <property type="evidence" value="ECO:0007669"/>
    <property type="project" value="TreeGrafter"/>
</dbReference>
<evidence type="ECO:0000259" key="1">
    <source>
        <dbReference type="PROSITE" id="PS50042"/>
    </source>
</evidence>
<comment type="caution">
    <text evidence="2">The sequence shown here is derived from an EMBL/GenBank/DDBJ whole genome shotgun (WGS) entry which is preliminary data.</text>
</comment>
<dbReference type="PANTHER" id="PTHR11635">
    <property type="entry name" value="CAMP-DEPENDENT PROTEIN KINASE REGULATORY CHAIN"/>
    <property type="match status" value="1"/>
</dbReference>
<dbReference type="CDD" id="cd00038">
    <property type="entry name" value="CAP_ED"/>
    <property type="match status" value="2"/>
</dbReference>
<dbReference type="InterPro" id="IPR000595">
    <property type="entry name" value="cNMP-bd_dom"/>
</dbReference>
<dbReference type="Pfam" id="PF00027">
    <property type="entry name" value="cNMP_binding"/>
    <property type="match status" value="2"/>
</dbReference>
<protein>
    <recommendedName>
        <fullName evidence="1">Cyclic nucleotide-binding domain-containing protein</fullName>
    </recommendedName>
</protein>
<name>A0AAU9JFM8_9CILI</name>
<gene>
    <name evidence="2" type="ORF">BSTOLATCC_MIC33080</name>
</gene>
<dbReference type="PANTHER" id="PTHR11635:SF152">
    <property type="entry name" value="CAMP-DEPENDENT PROTEIN KINASE TYPE I REGULATORY SUBUNIT-RELATED"/>
    <property type="match status" value="1"/>
</dbReference>
<dbReference type="GO" id="GO:0005952">
    <property type="term" value="C:cAMP-dependent protein kinase complex"/>
    <property type="evidence" value="ECO:0007669"/>
    <property type="project" value="InterPro"/>
</dbReference>
<dbReference type="GO" id="GO:0005829">
    <property type="term" value="C:cytosol"/>
    <property type="evidence" value="ECO:0007669"/>
    <property type="project" value="TreeGrafter"/>
</dbReference>
<feature type="domain" description="Cyclic nucleotide-binding" evidence="1">
    <location>
        <begin position="126"/>
        <end position="242"/>
    </location>
</feature>
<evidence type="ECO:0000313" key="2">
    <source>
        <dbReference type="EMBL" id="CAG9323179.1"/>
    </source>
</evidence>
<dbReference type="InterPro" id="IPR050503">
    <property type="entry name" value="cAMP-dep_PK_reg_su-like"/>
</dbReference>
<dbReference type="GO" id="GO:0030552">
    <property type="term" value="F:cAMP binding"/>
    <property type="evidence" value="ECO:0007669"/>
    <property type="project" value="TreeGrafter"/>
</dbReference>
<dbReference type="EMBL" id="CAJZBQ010000033">
    <property type="protein sequence ID" value="CAG9323179.1"/>
    <property type="molecule type" value="Genomic_DNA"/>
</dbReference>
<organism evidence="2 3">
    <name type="scientific">Blepharisma stoltei</name>
    <dbReference type="NCBI Taxonomy" id="1481888"/>
    <lineage>
        <taxon>Eukaryota</taxon>
        <taxon>Sar</taxon>
        <taxon>Alveolata</taxon>
        <taxon>Ciliophora</taxon>
        <taxon>Postciliodesmatophora</taxon>
        <taxon>Heterotrichea</taxon>
        <taxon>Heterotrichida</taxon>
        <taxon>Blepharismidae</taxon>
        <taxon>Blepharisma</taxon>
    </lineage>
</organism>